<dbReference type="GO" id="GO:0008270">
    <property type="term" value="F:zinc ion binding"/>
    <property type="evidence" value="ECO:0007669"/>
    <property type="project" value="UniProtKB-KW"/>
</dbReference>
<evidence type="ECO:0000256" key="6">
    <source>
        <dbReference type="PROSITE-ProRule" id="PRU00175"/>
    </source>
</evidence>
<protein>
    <recommendedName>
        <fullName evidence="2">RING-type E3 ubiquitin transferase</fullName>
        <ecNumber evidence="2">2.3.2.27</ecNumber>
    </recommendedName>
</protein>
<feature type="domain" description="RING-type" evidence="7">
    <location>
        <begin position="210"/>
        <end position="254"/>
    </location>
</feature>
<dbReference type="PROSITE" id="PS50089">
    <property type="entry name" value="ZF_RING_2"/>
    <property type="match status" value="1"/>
</dbReference>
<dbReference type="Proteomes" id="UP001293593">
    <property type="component" value="Unassembled WGS sequence"/>
</dbReference>
<comment type="caution">
    <text evidence="8">The sequence shown here is derived from an EMBL/GenBank/DDBJ whole genome shotgun (WGS) entry which is preliminary data.</text>
</comment>
<dbReference type="Pfam" id="PF13639">
    <property type="entry name" value="zf-RING_2"/>
    <property type="match status" value="1"/>
</dbReference>
<organism evidence="8 9">
    <name type="scientific">Acacia crassicarpa</name>
    <name type="common">northern wattle</name>
    <dbReference type="NCBI Taxonomy" id="499986"/>
    <lineage>
        <taxon>Eukaryota</taxon>
        <taxon>Viridiplantae</taxon>
        <taxon>Streptophyta</taxon>
        <taxon>Embryophyta</taxon>
        <taxon>Tracheophyta</taxon>
        <taxon>Spermatophyta</taxon>
        <taxon>Magnoliopsida</taxon>
        <taxon>eudicotyledons</taxon>
        <taxon>Gunneridae</taxon>
        <taxon>Pentapetalae</taxon>
        <taxon>rosids</taxon>
        <taxon>fabids</taxon>
        <taxon>Fabales</taxon>
        <taxon>Fabaceae</taxon>
        <taxon>Caesalpinioideae</taxon>
        <taxon>mimosoid clade</taxon>
        <taxon>Acacieae</taxon>
        <taxon>Acacia</taxon>
    </lineage>
</organism>
<evidence type="ECO:0000256" key="3">
    <source>
        <dbReference type="ARBA" id="ARBA00022723"/>
    </source>
</evidence>
<dbReference type="PANTHER" id="PTHR15710:SF217">
    <property type="entry name" value="E3 UBIQUITIN-PROTEIN LIGASE RDUF2"/>
    <property type="match status" value="1"/>
</dbReference>
<reference evidence="8" key="1">
    <citation type="submission" date="2023-10" db="EMBL/GenBank/DDBJ databases">
        <title>Chromosome-level genome of the transformable northern wattle, Acacia crassicarpa.</title>
        <authorList>
            <person name="Massaro I."/>
            <person name="Sinha N.R."/>
            <person name="Poethig S."/>
            <person name="Leichty A.R."/>
        </authorList>
    </citation>
    <scope>NUCLEOTIDE SEQUENCE</scope>
    <source>
        <strain evidence="8">Acra3RX</strain>
        <tissue evidence="8">Leaf</tissue>
    </source>
</reference>
<dbReference type="EMBL" id="JAWXYG010000007">
    <property type="protein sequence ID" value="KAK4267735.1"/>
    <property type="molecule type" value="Genomic_DNA"/>
</dbReference>
<keyword evidence="3" id="KW-0479">Metal-binding</keyword>
<keyword evidence="4 6" id="KW-0863">Zinc-finger</keyword>
<proteinExistence type="predicted"/>
<dbReference type="SUPFAM" id="SSF57850">
    <property type="entry name" value="RING/U-box"/>
    <property type="match status" value="1"/>
</dbReference>
<dbReference type="PANTHER" id="PTHR15710">
    <property type="entry name" value="E3 UBIQUITIN-PROTEIN LIGASE PRAJA"/>
    <property type="match status" value="1"/>
</dbReference>
<keyword evidence="9" id="KW-1185">Reference proteome</keyword>
<dbReference type="CDD" id="cd16454">
    <property type="entry name" value="RING-H2_PA-TM-RING"/>
    <property type="match status" value="1"/>
</dbReference>
<dbReference type="InterPro" id="IPR011016">
    <property type="entry name" value="Znf_RING-CH"/>
</dbReference>
<evidence type="ECO:0000256" key="1">
    <source>
        <dbReference type="ARBA" id="ARBA00000900"/>
    </source>
</evidence>
<accession>A0AAE1JCB1</accession>
<evidence type="ECO:0000256" key="4">
    <source>
        <dbReference type="ARBA" id="ARBA00022771"/>
    </source>
</evidence>
<comment type="catalytic activity">
    <reaction evidence="1">
        <text>S-ubiquitinyl-[E2 ubiquitin-conjugating enzyme]-L-cysteine + [acceptor protein]-L-lysine = [E2 ubiquitin-conjugating enzyme]-L-cysteine + N(6)-ubiquitinyl-[acceptor protein]-L-lysine.</text>
        <dbReference type="EC" id="2.3.2.27"/>
    </reaction>
</comment>
<dbReference type="InterPro" id="IPR013083">
    <property type="entry name" value="Znf_RING/FYVE/PHD"/>
</dbReference>
<dbReference type="SMART" id="SM00744">
    <property type="entry name" value="RINGv"/>
    <property type="match status" value="1"/>
</dbReference>
<dbReference type="GO" id="GO:0016567">
    <property type="term" value="P:protein ubiquitination"/>
    <property type="evidence" value="ECO:0007669"/>
    <property type="project" value="TreeGrafter"/>
</dbReference>
<dbReference type="EC" id="2.3.2.27" evidence="2"/>
<gene>
    <name evidence="8" type="ORF">QN277_024475</name>
</gene>
<dbReference type="InterPro" id="IPR001841">
    <property type="entry name" value="Znf_RING"/>
</dbReference>
<evidence type="ECO:0000313" key="9">
    <source>
        <dbReference type="Proteomes" id="UP001293593"/>
    </source>
</evidence>
<evidence type="ECO:0000259" key="7">
    <source>
        <dbReference type="PROSITE" id="PS50089"/>
    </source>
</evidence>
<evidence type="ECO:0000256" key="5">
    <source>
        <dbReference type="ARBA" id="ARBA00022833"/>
    </source>
</evidence>
<keyword evidence="5" id="KW-0862">Zinc</keyword>
<name>A0AAE1JCB1_9FABA</name>
<dbReference type="SMART" id="SM00184">
    <property type="entry name" value="RING"/>
    <property type="match status" value="1"/>
</dbReference>
<evidence type="ECO:0000313" key="8">
    <source>
        <dbReference type="EMBL" id="KAK4267735.1"/>
    </source>
</evidence>
<sequence length="260" mass="29535">MTSSYISISEDLMEDIFDISFTVFQHGISPNTGLLRVFMSSITMPYEELIRDDPIFLQRNVAGYLSKNDVRSLASEIISYHQEVIRRTTIRTTEHLLIPLIVHLHVDYGLLPLFFGLQTTTLSGDNEYNAGNGDQESTEIYHGVDSSNQQSFDYDNQHMINTTDDPESAEINHLLEESMQHLFIVSTTQEAIALLKKKKISDDKVKEGQCSICLEDFVDRGDGDDALVLPCDHCFHNNCIVKWLNTGHTCPLCRFELPIE</sequence>
<dbReference type="AlphaFoldDB" id="A0AAE1JCB1"/>
<dbReference type="GO" id="GO:0061630">
    <property type="term" value="F:ubiquitin protein ligase activity"/>
    <property type="evidence" value="ECO:0007669"/>
    <property type="project" value="UniProtKB-EC"/>
</dbReference>
<dbReference type="Gene3D" id="3.30.40.10">
    <property type="entry name" value="Zinc/RING finger domain, C3HC4 (zinc finger)"/>
    <property type="match status" value="1"/>
</dbReference>
<dbReference type="GO" id="GO:0005737">
    <property type="term" value="C:cytoplasm"/>
    <property type="evidence" value="ECO:0007669"/>
    <property type="project" value="TreeGrafter"/>
</dbReference>
<evidence type="ECO:0000256" key="2">
    <source>
        <dbReference type="ARBA" id="ARBA00012483"/>
    </source>
</evidence>